<protein>
    <recommendedName>
        <fullName evidence="2">Urease accessory protein UreH-like transmembrane domain-containing protein</fullName>
    </recommendedName>
</protein>
<evidence type="ECO:0000256" key="1">
    <source>
        <dbReference type="SAM" id="Phobius"/>
    </source>
</evidence>
<feature type="transmembrane region" description="Helical" evidence="1">
    <location>
        <begin position="50"/>
        <end position="72"/>
    </location>
</feature>
<feature type="domain" description="Urease accessory protein UreH-like transmembrane" evidence="2">
    <location>
        <begin position="5"/>
        <end position="204"/>
    </location>
</feature>
<proteinExistence type="predicted"/>
<gene>
    <name evidence="3" type="ORF">BGO89_12525</name>
</gene>
<sequence>MDLLAAFMLGIAGSLHCIGMCGPIALALPRGEGGVVTLVGGRVLYQAGRIAVYMLLGMLAGLGGSIVAIAGYERYVSVIAGALMIVAVVVQLLWHTSILPVERLTKWTGPLRSRIMPMLRRHSPVAMIGLGALNGLLPCGLVTVALMGSIGAATPVGGAMFMAAFGLGTAPVMLALAVGVRLLPQWVRLKHRLVVPAVALVLGLVFVLRGSALGIPYLSPEAPSHEKTASCCSGH</sequence>
<dbReference type="PANTHER" id="PTHR42208">
    <property type="entry name" value="HEAVY METAL TRANSPORTER-RELATED"/>
    <property type="match status" value="1"/>
</dbReference>
<accession>A0A1M3KXY0</accession>
<name>A0A1M3KXY0_9BACT</name>
<feature type="transmembrane region" description="Helical" evidence="1">
    <location>
        <begin position="159"/>
        <end position="183"/>
    </location>
</feature>
<dbReference type="Proteomes" id="UP000184233">
    <property type="component" value="Unassembled WGS sequence"/>
</dbReference>
<organism evidence="3 4">
    <name type="scientific">Candidatus Kapaibacterium thiocyanatum</name>
    <dbReference type="NCBI Taxonomy" id="1895771"/>
    <lineage>
        <taxon>Bacteria</taxon>
        <taxon>Pseudomonadati</taxon>
        <taxon>Candidatus Kapaibacteriota</taxon>
        <taxon>Candidatus Kapaibacteriia</taxon>
        <taxon>Candidatus Kapaibacteriales</taxon>
        <taxon>Candidatus Kapaibacteriaceae</taxon>
        <taxon>Candidatus Kapaibacterium</taxon>
    </lineage>
</organism>
<evidence type="ECO:0000259" key="2">
    <source>
        <dbReference type="Pfam" id="PF13386"/>
    </source>
</evidence>
<dbReference type="Pfam" id="PF13386">
    <property type="entry name" value="DsbD_2"/>
    <property type="match status" value="1"/>
</dbReference>
<dbReference type="PANTHER" id="PTHR42208:SF1">
    <property type="entry name" value="HEAVY METAL TRANSPORTER"/>
    <property type="match status" value="1"/>
</dbReference>
<keyword evidence="1" id="KW-0812">Transmembrane</keyword>
<reference evidence="3 4" key="1">
    <citation type="submission" date="2016-09" db="EMBL/GenBank/DDBJ databases">
        <title>Genome-resolved meta-omics ties microbial dynamics to process performance in biotechnology for thiocyanate degradation.</title>
        <authorList>
            <person name="Kantor R.S."/>
            <person name="Huddy R.J."/>
            <person name="Iyer R."/>
            <person name="Thomas B.C."/>
            <person name="Brown C.T."/>
            <person name="Anantharaman K."/>
            <person name="Tringe S."/>
            <person name="Hettich R.L."/>
            <person name="Harrison S.T."/>
            <person name="Banfield J.F."/>
        </authorList>
    </citation>
    <scope>NUCLEOTIDE SEQUENCE [LARGE SCALE GENOMIC DNA]</scope>
    <source>
        <strain evidence="3">59-99</strain>
    </source>
</reference>
<dbReference type="EMBL" id="MKVH01000024">
    <property type="protein sequence ID" value="OJX57301.1"/>
    <property type="molecule type" value="Genomic_DNA"/>
</dbReference>
<feature type="transmembrane region" description="Helical" evidence="1">
    <location>
        <begin position="122"/>
        <end position="147"/>
    </location>
</feature>
<dbReference type="InterPro" id="IPR039447">
    <property type="entry name" value="UreH-like_TM_dom"/>
</dbReference>
<dbReference type="AlphaFoldDB" id="A0A1M3KXY0"/>
<evidence type="ECO:0000313" key="3">
    <source>
        <dbReference type="EMBL" id="OJX57301.1"/>
    </source>
</evidence>
<comment type="caution">
    <text evidence="3">The sequence shown here is derived from an EMBL/GenBank/DDBJ whole genome shotgun (WGS) entry which is preliminary data.</text>
</comment>
<feature type="transmembrane region" description="Helical" evidence="1">
    <location>
        <begin position="78"/>
        <end position="101"/>
    </location>
</feature>
<dbReference type="STRING" id="1895771.BGO89_12525"/>
<keyword evidence="1" id="KW-1133">Transmembrane helix</keyword>
<feature type="transmembrane region" description="Helical" evidence="1">
    <location>
        <begin position="195"/>
        <end position="218"/>
    </location>
</feature>
<keyword evidence="1" id="KW-0472">Membrane</keyword>
<feature type="transmembrane region" description="Helical" evidence="1">
    <location>
        <begin position="6"/>
        <end position="29"/>
    </location>
</feature>
<evidence type="ECO:0000313" key="4">
    <source>
        <dbReference type="Proteomes" id="UP000184233"/>
    </source>
</evidence>